<organism evidence="5 6">
    <name type="scientific">Elsinoe batatas</name>
    <dbReference type="NCBI Taxonomy" id="2601811"/>
    <lineage>
        <taxon>Eukaryota</taxon>
        <taxon>Fungi</taxon>
        <taxon>Dikarya</taxon>
        <taxon>Ascomycota</taxon>
        <taxon>Pezizomycotina</taxon>
        <taxon>Dothideomycetes</taxon>
        <taxon>Dothideomycetidae</taxon>
        <taxon>Myriangiales</taxon>
        <taxon>Elsinoaceae</taxon>
        <taxon>Elsinoe</taxon>
    </lineage>
</organism>
<feature type="domain" description="Protein kinase" evidence="4">
    <location>
        <begin position="1"/>
        <end position="270"/>
    </location>
</feature>
<dbReference type="PANTHER" id="PTHR24346:SF30">
    <property type="entry name" value="MATERNAL EMBRYONIC LEUCINE ZIPPER KINASE"/>
    <property type="match status" value="1"/>
</dbReference>
<dbReference type="Proteomes" id="UP000809789">
    <property type="component" value="Unassembled WGS sequence"/>
</dbReference>
<comment type="caution">
    <text evidence="5">The sequence shown here is derived from an EMBL/GenBank/DDBJ whole genome shotgun (WGS) entry which is preliminary data.</text>
</comment>
<proteinExistence type="predicted"/>
<dbReference type="GO" id="GO:0035556">
    <property type="term" value="P:intracellular signal transduction"/>
    <property type="evidence" value="ECO:0007669"/>
    <property type="project" value="TreeGrafter"/>
</dbReference>
<feature type="region of interest" description="Disordered" evidence="3">
    <location>
        <begin position="255"/>
        <end position="279"/>
    </location>
</feature>
<dbReference type="InterPro" id="IPR011009">
    <property type="entry name" value="Kinase-like_dom_sf"/>
</dbReference>
<dbReference type="InterPro" id="IPR000719">
    <property type="entry name" value="Prot_kinase_dom"/>
</dbReference>
<protein>
    <recommendedName>
        <fullName evidence="4">Protein kinase domain-containing protein</fullName>
    </recommendedName>
</protein>
<evidence type="ECO:0000256" key="2">
    <source>
        <dbReference type="ARBA" id="ARBA00022840"/>
    </source>
</evidence>
<sequence>MFFAGLIRNDCTELYLEYHELGDLWGYMNQRGMPLAVNDCASVLQQMLVVLMYHVDLHGTHRDIKPENLLLVNISPINVKLIDFGLACYHRDSGFDISLGYTVGTVPYAAPEMWSAFMGKAPAQATDLASPKLDVWALDATTWFCAAREYVREPEPGKAVGVTADEEAELPAVGKAETLERSDDVENAPTIILPHAKPANIIIRAPGSKVVQKAKLTSEETSLIPLAERHRAFPASRQVPDGLVALLDSMLAADPANRPSAQQRTEDQWLLKPFETDTQ</sequence>
<keyword evidence="1" id="KW-0547">Nucleotide-binding</keyword>
<dbReference type="OrthoDB" id="4772757at2759"/>
<dbReference type="SMART" id="SM00220">
    <property type="entry name" value="S_TKc"/>
    <property type="match status" value="1"/>
</dbReference>
<keyword evidence="6" id="KW-1185">Reference proteome</keyword>
<evidence type="ECO:0000313" key="6">
    <source>
        <dbReference type="Proteomes" id="UP000809789"/>
    </source>
</evidence>
<evidence type="ECO:0000256" key="1">
    <source>
        <dbReference type="ARBA" id="ARBA00022741"/>
    </source>
</evidence>
<dbReference type="Pfam" id="PF00069">
    <property type="entry name" value="Pkinase"/>
    <property type="match status" value="1"/>
</dbReference>
<accession>A0A8K0LD52</accession>
<dbReference type="GO" id="GO:0004674">
    <property type="term" value="F:protein serine/threonine kinase activity"/>
    <property type="evidence" value="ECO:0007669"/>
    <property type="project" value="TreeGrafter"/>
</dbReference>
<evidence type="ECO:0000313" key="5">
    <source>
        <dbReference type="EMBL" id="KAG8630038.1"/>
    </source>
</evidence>
<evidence type="ECO:0000259" key="4">
    <source>
        <dbReference type="PROSITE" id="PS50011"/>
    </source>
</evidence>
<dbReference type="SUPFAM" id="SSF56112">
    <property type="entry name" value="Protein kinase-like (PK-like)"/>
    <property type="match status" value="1"/>
</dbReference>
<dbReference type="GO" id="GO:0005524">
    <property type="term" value="F:ATP binding"/>
    <property type="evidence" value="ECO:0007669"/>
    <property type="project" value="UniProtKB-KW"/>
</dbReference>
<dbReference type="AlphaFoldDB" id="A0A8K0LD52"/>
<keyword evidence="2" id="KW-0067">ATP-binding</keyword>
<evidence type="ECO:0000256" key="3">
    <source>
        <dbReference type="SAM" id="MobiDB-lite"/>
    </source>
</evidence>
<name>A0A8K0LD52_9PEZI</name>
<dbReference type="PROSITE" id="PS50011">
    <property type="entry name" value="PROTEIN_KINASE_DOM"/>
    <property type="match status" value="1"/>
</dbReference>
<dbReference type="GO" id="GO:0005737">
    <property type="term" value="C:cytoplasm"/>
    <property type="evidence" value="ECO:0007669"/>
    <property type="project" value="TreeGrafter"/>
</dbReference>
<dbReference type="Gene3D" id="1.10.510.10">
    <property type="entry name" value="Transferase(Phosphotransferase) domain 1"/>
    <property type="match status" value="1"/>
</dbReference>
<gene>
    <name evidence="5" type="ORF">KVT40_001657</name>
</gene>
<reference evidence="5" key="1">
    <citation type="submission" date="2021-07" db="EMBL/GenBank/DDBJ databases">
        <title>Elsinoe batatas strain:CRI-CJ2 Genome sequencing and assembly.</title>
        <authorList>
            <person name="Huang L."/>
        </authorList>
    </citation>
    <scope>NUCLEOTIDE SEQUENCE</scope>
    <source>
        <strain evidence="5">CRI-CJ2</strain>
    </source>
</reference>
<dbReference type="PANTHER" id="PTHR24346">
    <property type="entry name" value="MAP/MICROTUBULE AFFINITY-REGULATING KINASE"/>
    <property type="match status" value="1"/>
</dbReference>
<dbReference type="EMBL" id="JAESVG020000002">
    <property type="protein sequence ID" value="KAG8630038.1"/>
    <property type="molecule type" value="Genomic_DNA"/>
</dbReference>